<comment type="caution">
    <text evidence="2">The sequence shown here is derived from an EMBL/GenBank/DDBJ whole genome shotgun (WGS) entry which is preliminary data.</text>
</comment>
<accession>A0A3R7LIV7</accession>
<dbReference type="EMBL" id="JNAD02000020">
    <property type="protein sequence ID" value="RKM90969.1"/>
    <property type="molecule type" value="Genomic_DNA"/>
</dbReference>
<keyword evidence="3" id="KW-1185">Reference proteome</keyword>
<reference evidence="2 3" key="1">
    <citation type="journal article" date="2014" name="Genome Announc.">
        <title>Draft Genome Sequence of Streptomyces fradiae ATCC 19609, a Strain Highly Sensitive to Antibiotics.</title>
        <authorList>
            <person name="Bekker O.B."/>
            <person name="Klimina K.M."/>
            <person name="Vatlin A.A."/>
            <person name="Zakharevich N.V."/>
            <person name="Kasianov A.S."/>
            <person name="Danilenko V.N."/>
        </authorList>
    </citation>
    <scope>NUCLEOTIDE SEQUENCE [LARGE SCALE GENOMIC DNA]</scope>
    <source>
        <strain evidence="2 3">ATCC 19609</strain>
    </source>
</reference>
<evidence type="ECO:0000313" key="2">
    <source>
        <dbReference type="EMBL" id="RKM90969.1"/>
    </source>
</evidence>
<sequence length="152" mass="16046">MPKSRAVLAATTVTLAALAGTLASASSATAATSLCGSTYNYVGKHPMKRTSGTGGPRTGGYVYVYYSARTKHNCAISKPVAQLRGKARGLGVGLYSPRYNRGHSDGYQPRQNYTQWAGPVYVKAPQACINVVGDMTTSRAHYAVTKRGVHCG</sequence>
<dbReference type="RefSeq" id="WP_043465685.1">
    <property type="nucleotide sequence ID" value="NZ_JNAD02000020.1"/>
</dbReference>
<dbReference type="Proteomes" id="UP000028058">
    <property type="component" value="Unassembled WGS sequence"/>
</dbReference>
<organism evidence="2 3">
    <name type="scientific">Streptomyces xinghaiensis</name>
    <dbReference type="NCBI Taxonomy" id="1038928"/>
    <lineage>
        <taxon>Bacteria</taxon>
        <taxon>Bacillati</taxon>
        <taxon>Actinomycetota</taxon>
        <taxon>Actinomycetes</taxon>
        <taxon>Kitasatosporales</taxon>
        <taxon>Streptomycetaceae</taxon>
        <taxon>Streptomyces</taxon>
    </lineage>
</organism>
<evidence type="ECO:0008006" key="4">
    <source>
        <dbReference type="Google" id="ProtNLM"/>
    </source>
</evidence>
<dbReference type="OrthoDB" id="3873271at2"/>
<feature type="signal peptide" evidence="1">
    <location>
        <begin position="1"/>
        <end position="30"/>
    </location>
</feature>
<name>A0A3R7LIV7_9ACTN</name>
<feature type="chain" id="PRO_5043188418" description="Spore-associated protein A" evidence="1">
    <location>
        <begin position="31"/>
        <end position="152"/>
    </location>
</feature>
<protein>
    <recommendedName>
        <fullName evidence="4">Spore-associated protein A</fullName>
    </recommendedName>
</protein>
<proteinExistence type="predicted"/>
<keyword evidence="1" id="KW-0732">Signal</keyword>
<dbReference type="AlphaFoldDB" id="A0A3R7LIV7"/>
<evidence type="ECO:0000256" key="1">
    <source>
        <dbReference type="SAM" id="SignalP"/>
    </source>
</evidence>
<evidence type="ECO:0000313" key="3">
    <source>
        <dbReference type="Proteomes" id="UP000028058"/>
    </source>
</evidence>
<gene>
    <name evidence="2" type="ORF">SFRA_030540</name>
</gene>